<dbReference type="GeneID" id="75691093"/>
<name>A0AAE7RW70_9CAUD</name>
<evidence type="ECO:0000313" key="1">
    <source>
        <dbReference type="EMBL" id="QWM89972.1"/>
    </source>
</evidence>
<protein>
    <submittedName>
        <fullName evidence="1">Uncharacterized protein</fullName>
    </submittedName>
</protein>
<dbReference type="RefSeq" id="YP_010359544.1">
    <property type="nucleotide sequence ID" value="NC_062774.1"/>
</dbReference>
<sequence>MPIDIKTSGYQKRERVAAPLDAYSATLNTLQQKHETAIDTANKIKTFLANKELNEAENKWLTDYSQQINNQIEAAAQEGSYATALTTATKLAGEVASNPALIGRERYQQQYKKFQDEINSSKEYDGDIKAYALAQNKYNYQDTTDENGRITGGTTFTPNYRPVTQVDIDEIYRKALSTVGVDASQGEQLVWGDDKGNIKQSGASITEGDLPYLKTASGIKKLDAAKIRQAVEAAINQTPGARASLKQDYIVNAWKASRGDKNNLVTKKDGTIMSQEEFEENLLAPRYAASAYKHVSSSIDTSIGFSIMESRRKEAAAASAKAAKTASANPKELRVITDFYSPFGAREVQPDTPSKLTSALNDAQTSLGNMYAQYNIDKNLTDDQAYAELRARINQNVSITDNARNELLAQAENLRNIIQTNTNRLEAMKSHLTEQEVQAVDFLGKRFSNGNMASSDNPYQKKYSEAINKLFVESNGKVNDRVLVRNTPDNLSTIRTKLANLGFTSKDIRYQKVNGDEYIYISKDAYTKAAPEIADIIGNSQVGFSSSSQELPTKFESHAKIYNGWERRDRKNSIASIYREVSNLSKQSTERLDSSFPSNFVQIQNFYIPQTVAVDGQTMTKNLLDDYSEAAIKNLSTADGGALKILMRDKSGKLVQVEDSEMRRNIVENIAASYTQDKNRVIPGWAVDSATGEYGMTVTLPYIPKTTKNSPRRADGKEPNYLDAGSYFIVGAPLNNAIKQFSEIPAVKAARTVYGIKYNSALQRGYKLSDSELGDGSYEAFYSTDENGNPRITVETGSGQITGNLQDMTDLLTNNYANKATLAPVKLEIEKLQARNGSIAASPVKDQDNIIAGIFHKVMVDAGVNSIAEVPIEQRPALFQRFNSMYRNLTGENVSTDFQQQMIELLK</sequence>
<accession>A0AAE7RW70</accession>
<proteinExistence type="predicted"/>
<keyword evidence="2" id="KW-1185">Reference proteome</keyword>
<reference evidence="1 2" key="1">
    <citation type="submission" date="2021-04" db="EMBL/GenBank/DDBJ databases">
        <authorList>
            <person name="Shkoporov A.N."/>
            <person name="Stockdale S.R."/>
            <person name="Guerin E."/>
            <person name="Ross R.P."/>
            <person name="Hill C."/>
        </authorList>
    </citation>
    <scope>NUCLEOTIDE SEQUENCE [LARGE SCALE GENOMIC DNA]</scope>
    <source>
        <strain evidence="2">cr54_1</strain>
    </source>
</reference>
<evidence type="ECO:0000313" key="2">
    <source>
        <dbReference type="Proteomes" id="UP000827440"/>
    </source>
</evidence>
<dbReference type="EMBL" id="MZ130484">
    <property type="protein sequence ID" value="QWM89972.1"/>
    <property type="molecule type" value="Genomic_DNA"/>
</dbReference>
<dbReference type="KEGG" id="vg:75691093"/>
<organism evidence="1 2">
    <name type="scientific">uncultured phage cr54_1</name>
    <dbReference type="NCBI Taxonomy" id="2986398"/>
    <lineage>
        <taxon>Viruses</taxon>
        <taxon>Duplodnaviria</taxon>
        <taxon>Heunggongvirae</taxon>
        <taxon>Uroviricota</taxon>
        <taxon>Caudoviricetes</taxon>
        <taxon>Crassvirales</taxon>
        <taxon>Intestiviridae</taxon>
        <taxon>Churivirinae</taxon>
        <taxon>Jahgtovirus</taxon>
        <taxon>Jahgtovirus intestinalis</taxon>
    </lineage>
</organism>
<gene>
    <name evidence="1" type="primary">gp_20517</name>
</gene>
<dbReference type="Proteomes" id="UP000827440">
    <property type="component" value="Segment"/>
</dbReference>